<evidence type="ECO:0000313" key="4">
    <source>
        <dbReference type="EMBL" id="QHW34252.1"/>
    </source>
</evidence>
<dbReference type="GO" id="GO:0016747">
    <property type="term" value="F:acyltransferase activity, transferring groups other than amino-acyl groups"/>
    <property type="evidence" value="ECO:0007669"/>
    <property type="project" value="InterPro"/>
</dbReference>
<dbReference type="CDD" id="cd04301">
    <property type="entry name" value="NAT_SF"/>
    <property type="match status" value="1"/>
</dbReference>
<dbReference type="InterPro" id="IPR000182">
    <property type="entry name" value="GNAT_dom"/>
</dbReference>
<accession>A0A6C0PC24</accession>
<dbReference type="PANTHER" id="PTHR43072">
    <property type="entry name" value="N-ACETYLTRANSFERASE"/>
    <property type="match status" value="1"/>
</dbReference>
<dbReference type="Gene3D" id="3.40.630.30">
    <property type="match status" value="1"/>
</dbReference>
<reference evidence="4 5" key="1">
    <citation type="submission" date="2020-02" db="EMBL/GenBank/DDBJ databases">
        <title>Paenibacillus sp. nov., isolated from rhizosphere soil of tomato.</title>
        <authorList>
            <person name="Weon H.-Y."/>
            <person name="Lee S.A."/>
        </authorList>
    </citation>
    <scope>NUCLEOTIDE SEQUENCE [LARGE SCALE GENOMIC DNA]</scope>
    <source>
        <strain evidence="4 5">14171R-81</strain>
    </source>
</reference>
<dbReference type="PANTHER" id="PTHR43072:SF23">
    <property type="entry name" value="UPF0039 PROTEIN C11D3.02C"/>
    <property type="match status" value="1"/>
</dbReference>
<dbReference type="PROSITE" id="PS51186">
    <property type="entry name" value="GNAT"/>
    <property type="match status" value="1"/>
</dbReference>
<dbReference type="EMBL" id="CP048286">
    <property type="protein sequence ID" value="QHW34252.1"/>
    <property type="molecule type" value="Genomic_DNA"/>
</dbReference>
<sequence>MTSRIAFEPYNGQYLEQVRGTYNYFVEHTTVSFDLYPYTPEQMRSLIEPVSELYRSYVALYEGRYAGYLLLTQHKKKLAFNVTAEVTIYLEPDYTGKGIGKEAMRFLEETAVSLRFHSLIAAICTENDSSVALFSKLGYKQVAHYEEIAYKFDRWLDLACYQKKLK</sequence>
<evidence type="ECO:0000256" key="2">
    <source>
        <dbReference type="ARBA" id="ARBA00023315"/>
    </source>
</evidence>
<evidence type="ECO:0000259" key="3">
    <source>
        <dbReference type="PROSITE" id="PS51186"/>
    </source>
</evidence>
<keyword evidence="5" id="KW-1185">Reference proteome</keyword>
<name>A0A6C0PC24_9BACL</name>
<organism evidence="4 5">
    <name type="scientific">Paenibacillus rhizovicinus</name>
    <dbReference type="NCBI Taxonomy" id="2704463"/>
    <lineage>
        <taxon>Bacteria</taxon>
        <taxon>Bacillati</taxon>
        <taxon>Bacillota</taxon>
        <taxon>Bacilli</taxon>
        <taxon>Bacillales</taxon>
        <taxon>Paenibacillaceae</taxon>
        <taxon>Paenibacillus</taxon>
    </lineage>
</organism>
<keyword evidence="1 4" id="KW-0808">Transferase</keyword>
<feature type="domain" description="N-acetyltransferase" evidence="3">
    <location>
        <begin position="5"/>
        <end position="157"/>
    </location>
</feature>
<dbReference type="Proteomes" id="UP000479114">
    <property type="component" value="Chromosome"/>
</dbReference>
<dbReference type="RefSeq" id="WP_162644244.1">
    <property type="nucleotide sequence ID" value="NZ_CP048286.1"/>
</dbReference>
<gene>
    <name evidence="4" type="ORF">GZH47_27955</name>
</gene>
<proteinExistence type="predicted"/>
<protein>
    <submittedName>
        <fullName evidence="4">N-acetyltransferase</fullName>
    </submittedName>
</protein>
<keyword evidence="2" id="KW-0012">Acyltransferase</keyword>
<dbReference type="SUPFAM" id="SSF55729">
    <property type="entry name" value="Acyl-CoA N-acyltransferases (Nat)"/>
    <property type="match status" value="1"/>
</dbReference>
<evidence type="ECO:0000313" key="5">
    <source>
        <dbReference type="Proteomes" id="UP000479114"/>
    </source>
</evidence>
<dbReference type="Pfam" id="PF00583">
    <property type="entry name" value="Acetyltransf_1"/>
    <property type="match status" value="1"/>
</dbReference>
<dbReference type="InterPro" id="IPR016181">
    <property type="entry name" value="Acyl_CoA_acyltransferase"/>
</dbReference>
<dbReference type="AlphaFoldDB" id="A0A6C0PC24"/>
<evidence type="ECO:0000256" key="1">
    <source>
        <dbReference type="ARBA" id="ARBA00022679"/>
    </source>
</evidence>
<dbReference type="KEGG" id="prz:GZH47_27955"/>